<dbReference type="PANTHER" id="PTHR12714:SF9">
    <property type="entry name" value="PROTEIN-S-ISOPRENYLCYSTEINE O-METHYLTRANSFERASE"/>
    <property type="match status" value="1"/>
</dbReference>
<comment type="caution">
    <text evidence="10">Lacks conserved residue(s) required for the propagation of feature annotation.</text>
</comment>
<keyword evidence="4 10" id="KW-0489">Methyltransferase</keyword>
<accession>A0A8H6Q0Q3</accession>
<comment type="similarity">
    <text evidence="2 10">Belongs to the class VI-like SAM-binding methyltransferase superfamily. Isoprenylcysteine carboxyl methyltransferase family.</text>
</comment>
<evidence type="ECO:0000256" key="8">
    <source>
        <dbReference type="ARBA" id="ARBA00022989"/>
    </source>
</evidence>
<feature type="transmembrane region" description="Helical" evidence="10">
    <location>
        <begin position="50"/>
        <end position="78"/>
    </location>
</feature>
<dbReference type="InterPro" id="IPR007269">
    <property type="entry name" value="ICMT_MeTrfase"/>
</dbReference>
<gene>
    <name evidence="11" type="ORF">CNMCM6106_001281</name>
</gene>
<dbReference type="Proteomes" id="UP000662466">
    <property type="component" value="Unassembled WGS sequence"/>
</dbReference>
<evidence type="ECO:0000256" key="9">
    <source>
        <dbReference type="ARBA" id="ARBA00023136"/>
    </source>
</evidence>
<evidence type="ECO:0000256" key="10">
    <source>
        <dbReference type="RuleBase" id="RU362022"/>
    </source>
</evidence>
<dbReference type="PROSITE" id="PS51564">
    <property type="entry name" value="SAM_ICMT"/>
    <property type="match status" value="1"/>
</dbReference>
<dbReference type="GO" id="GO:0032259">
    <property type="term" value="P:methylation"/>
    <property type="evidence" value="ECO:0007669"/>
    <property type="project" value="UniProtKB-KW"/>
</dbReference>
<comment type="subcellular location">
    <subcellularLocation>
        <location evidence="10">Endoplasmic reticulum membrane</location>
        <topology evidence="10">Multi-pass membrane protein</topology>
    </subcellularLocation>
    <subcellularLocation>
        <location evidence="1">Membrane</location>
        <topology evidence="1">Multi-pass membrane protein</topology>
    </subcellularLocation>
</comment>
<keyword evidence="7 10" id="KW-0812">Transmembrane</keyword>
<evidence type="ECO:0000256" key="1">
    <source>
        <dbReference type="ARBA" id="ARBA00004141"/>
    </source>
</evidence>
<comment type="caution">
    <text evidence="11">The sequence shown here is derived from an EMBL/GenBank/DDBJ whole genome shotgun (WGS) entry which is preliminary data.</text>
</comment>
<keyword evidence="6 10" id="KW-0949">S-adenosyl-L-methionine</keyword>
<comment type="catalytic activity">
    <reaction evidence="10">
        <text>[protein]-C-terminal S-[(2E,6E)-farnesyl]-L-cysteine + S-adenosyl-L-methionine = [protein]-C-terminal S-[(2E,6E)-farnesyl]-L-cysteine methyl ester + S-adenosyl-L-homocysteine</text>
        <dbReference type="Rhea" id="RHEA:21672"/>
        <dbReference type="Rhea" id="RHEA-COMP:12125"/>
        <dbReference type="Rhea" id="RHEA-COMP:12126"/>
        <dbReference type="ChEBI" id="CHEBI:57856"/>
        <dbReference type="ChEBI" id="CHEBI:59789"/>
        <dbReference type="ChEBI" id="CHEBI:90510"/>
        <dbReference type="ChEBI" id="CHEBI:90511"/>
        <dbReference type="EC" id="2.1.1.100"/>
    </reaction>
</comment>
<dbReference type="EC" id="2.1.1.100" evidence="3 10"/>
<reference evidence="11" key="1">
    <citation type="submission" date="2020-06" db="EMBL/GenBank/DDBJ databases">
        <title>Draft genome sequences of strains closely related to Aspergillus parafelis and Aspergillus hiratsukae.</title>
        <authorList>
            <person name="Dos Santos R.A.C."/>
            <person name="Rivero-Menendez O."/>
            <person name="Steenwyk J.L."/>
            <person name="Mead M.E."/>
            <person name="Goldman G.H."/>
            <person name="Alastruey-Izquierdo A."/>
            <person name="Rokas A."/>
        </authorList>
    </citation>
    <scope>NUCLEOTIDE SEQUENCE</scope>
    <source>
        <strain evidence="11">CNM-CM6106</strain>
    </source>
</reference>
<dbReference type="GO" id="GO:0004671">
    <property type="term" value="F:protein C-terminal S-isoprenylcysteine carboxyl O-methyltransferase activity"/>
    <property type="evidence" value="ECO:0007669"/>
    <property type="project" value="UniProtKB-EC"/>
</dbReference>
<evidence type="ECO:0000313" key="11">
    <source>
        <dbReference type="EMBL" id="KAF7164896.1"/>
    </source>
</evidence>
<evidence type="ECO:0000256" key="2">
    <source>
        <dbReference type="ARBA" id="ARBA00009140"/>
    </source>
</evidence>
<evidence type="ECO:0000256" key="6">
    <source>
        <dbReference type="ARBA" id="ARBA00022691"/>
    </source>
</evidence>
<dbReference type="PANTHER" id="PTHR12714">
    <property type="entry name" value="PROTEIN-S ISOPRENYLCYSTEINE O-METHYLTRANSFERASE"/>
    <property type="match status" value="1"/>
</dbReference>
<dbReference type="Gene3D" id="1.20.120.1630">
    <property type="match status" value="1"/>
</dbReference>
<protein>
    <recommendedName>
        <fullName evidence="3 10">Protein-S-isoprenylcysteine O-methyltransferase</fullName>
        <ecNumber evidence="3 10">2.1.1.100</ecNumber>
    </recommendedName>
</protein>
<evidence type="ECO:0000256" key="7">
    <source>
        <dbReference type="ARBA" id="ARBA00022692"/>
    </source>
</evidence>
<dbReference type="GO" id="GO:0005789">
    <property type="term" value="C:endoplasmic reticulum membrane"/>
    <property type="evidence" value="ECO:0007669"/>
    <property type="project" value="UniProtKB-SubCell"/>
</dbReference>
<dbReference type="InterPro" id="IPR025770">
    <property type="entry name" value="PPMT_MeTrfase"/>
</dbReference>
<proteinExistence type="inferred from homology"/>
<dbReference type="EMBL" id="JACBAF010002180">
    <property type="protein sequence ID" value="KAF7164896.1"/>
    <property type="molecule type" value="Genomic_DNA"/>
</dbReference>
<keyword evidence="5" id="KW-0808">Transferase</keyword>
<name>A0A8H6Q0Q3_9EURO</name>
<evidence type="ECO:0000256" key="5">
    <source>
        <dbReference type="ARBA" id="ARBA00022679"/>
    </source>
</evidence>
<organism evidence="11 12">
    <name type="scientific">Aspergillus hiratsukae</name>
    <dbReference type="NCBI Taxonomy" id="1194566"/>
    <lineage>
        <taxon>Eukaryota</taxon>
        <taxon>Fungi</taxon>
        <taxon>Dikarya</taxon>
        <taxon>Ascomycota</taxon>
        <taxon>Pezizomycotina</taxon>
        <taxon>Eurotiomycetes</taxon>
        <taxon>Eurotiomycetidae</taxon>
        <taxon>Eurotiales</taxon>
        <taxon>Aspergillaceae</taxon>
        <taxon>Aspergillus</taxon>
        <taxon>Aspergillus subgen. Fumigati</taxon>
    </lineage>
</organism>
<dbReference type="AlphaFoldDB" id="A0A8H6Q0Q3"/>
<evidence type="ECO:0000256" key="3">
    <source>
        <dbReference type="ARBA" id="ARBA00012151"/>
    </source>
</evidence>
<keyword evidence="9 10" id="KW-0472">Membrane</keyword>
<keyword evidence="8 10" id="KW-1133">Transmembrane helix</keyword>
<evidence type="ECO:0000256" key="4">
    <source>
        <dbReference type="ARBA" id="ARBA00022603"/>
    </source>
</evidence>
<sequence>MVLGQTIRTLAMKQAGTNFNHTVQVERQEGHTLVRHGVYAVLRHPSYFGFFWWGMGTQLVLGNVVCFVGYAAVLWNFFYNRIKREEKFLISFFGDEYVEYMKRTWVGIPGIS</sequence>
<evidence type="ECO:0000313" key="12">
    <source>
        <dbReference type="Proteomes" id="UP000662466"/>
    </source>
</evidence>
<dbReference type="Pfam" id="PF04140">
    <property type="entry name" value="ICMT"/>
    <property type="match status" value="1"/>
</dbReference>
<keyword evidence="10" id="KW-0256">Endoplasmic reticulum</keyword>